<organism evidence="4">
    <name type="scientific">Phallusia mammillata</name>
    <dbReference type="NCBI Taxonomy" id="59560"/>
    <lineage>
        <taxon>Eukaryota</taxon>
        <taxon>Metazoa</taxon>
        <taxon>Chordata</taxon>
        <taxon>Tunicata</taxon>
        <taxon>Ascidiacea</taxon>
        <taxon>Phlebobranchia</taxon>
        <taxon>Ascidiidae</taxon>
        <taxon>Phallusia</taxon>
    </lineage>
</organism>
<name>A0A6F9DH54_9ASCI</name>
<keyword evidence="1" id="KW-0040">ANK repeat</keyword>
<dbReference type="PROSITE" id="PS50011">
    <property type="entry name" value="PROTEIN_KINASE_DOM"/>
    <property type="match status" value="1"/>
</dbReference>
<dbReference type="PANTHER" id="PTHR13954:SF6">
    <property type="entry name" value="NON-SPECIFIC SERINE_THREONINE PROTEIN KINASE"/>
    <property type="match status" value="1"/>
</dbReference>
<dbReference type="InterPro" id="IPR000719">
    <property type="entry name" value="Prot_kinase_dom"/>
</dbReference>
<dbReference type="InterPro" id="IPR011009">
    <property type="entry name" value="Kinase-like_dom_sf"/>
</dbReference>
<dbReference type="GO" id="GO:0070059">
    <property type="term" value="P:intrinsic apoptotic signaling pathway in response to endoplasmic reticulum stress"/>
    <property type="evidence" value="ECO:0007669"/>
    <property type="project" value="TreeGrafter"/>
</dbReference>
<feature type="domain" description="Protein kinase" evidence="3">
    <location>
        <begin position="764"/>
        <end position="1021"/>
    </location>
</feature>
<evidence type="ECO:0000313" key="4">
    <source>
        <dbReference type="EMBL" id="CAB3261554.1"/>
    </source>
</evidence>
<dbReference type="Pfam" id="PF12796">
    <property type="entry name" value="Ank_2"/>
    <property type="match status" value="1"/>
</dbReference>
<dbReference type="InterPro" id="IPR002110">
    <property type="entry name" value="Ankyrin_rpt"/>
</dbReference>
<dbReference type="PROSITE" id="PS50297">
    <property type="entry name" value="ANK_REP_REGION"/>
    <property type="match status" value="2"/>
</dbReference>
<feature type="repeat" description="ANK" evidence="1">
    <location>
        <begin position="42"/>
        <end position="74"/>
    </location>
</feature>
<feature type="region of interest" description="Disordered" evidence="2">
    <location>
        <begin position="544"/>
        <end position="595"/>
    </location>
</feature>
<dbReference type="SUPFAM" id="SSF56112">
    <property type="entry name" value="Protein kinase-like (PK-like)"/>
    <property type="match status" value="1"/>
</dbReference>
<dbReference type="SMART" id="SM00248">
    <property type="entry name" value="ANK"/>
    <property type="match status" value="4"/>
</dbReference>
<accession>A0A6F9DH54</accession>
<dbReference type="GO" id="GO:0051082">
    <property type="term" value="F:unfolded protein binding"/>
    <property type="evidence" value="ECO:0007669"/>
    <property type="project" value="TreeGrafter"/>
</dbReference>
<dbReference type="PANTHER" id="PTHR13954">
    <property type="entry name" value="IRE1-RELATED"/>
    <property type="match status" value="1"/>
</dbReference>
<protein>
    <submittedName>
        <fullName evidence="4">Uncharacterized protein LOC100177124</fullName>
    </submittedName>
</protein>
<feature type="region of interest" description="Disordered" evidence="2">
    <location>
        <begin position="1173"/>
        <end position="1246"/>
    </location>
</feature>
<evidence type="ECO:0000256" key="1">
    <source>
        <dbReference type="PROSITE-ProRule" id="PRU00023"/>
    </source>
</evidence>
<dbReference type="EMBL" id="LR786498">
    <property type="protein sequence ID" value="CAB3261554.1"/>
    <property type="molecule type" value="mRNA"/>
</dbReference>
<gene>
    <name evidence="4" type="primary">LOC100177124</name>
</gene>
<feature type="repeat" description="ANK" evidence="1">
    <location>
        <begin position="75"/>
        <end position="107"/>
    </location>
</feature>
<dbReference type="GO" id="GO:0004521">
    <property type="term" value="F:RNA endonuclease activity"/>
    <property type="evidence" value="ECO:0007669"/>
    <property type="project" value="InterPro"/>
</dbReference>
<dbReference type="PROSITE" id="PS50088">
    <property type="entry name" value="ANK_REPEAT"/>
    <property type="match status" value="2"/>
</dbReference>
<dbReference type="InterPro" id="IPR036770">
    <property type="entry name" value="Ankyrin_rpt-contain_sf"/>
</dbReference>
<feature type="compositionally biased region" description="Basic residues" evidence="2">
    <location>
        <begin position="565"/>
        <end position="582"/>
    </location>
</feature>
<feature type="region of interest" description="Disordered" evidence="2">
    <location>
        <begin position="475"/>
        <end position="530"/>
    </location>
</feature>
<sequence>MRDTEQEFFEECKKGNVNKLKNLIDLGIDLNIVRSSNSKDGKEMSALCVASLEGQLEVVKFLISRSADVNYRSKTGESALFLAAQKGHAKIVQCLLEAGAKMVYTAKSGEHAICKNWEVFCQALRHAYPKDIDAPENSAYKSVAQVLIDHNADSNRPNVMYEALYCELTVFANPIAVYCVGVYSMLNGQQNSALFCEEHFLNAICRASHVSTVSDFINTIQCLLEASKPKQKDAALKLVKAFNWADLLIRLSEDHSRSAGGQQDLQSRLKVVGRLMNVLQLLVSNFSNRSDLLEQFRTLSAEDMGRIGRLIKILLDYETPSETGKDVKKLDAALEDKSAPWNILFFLLKHQLRTGQDSCVSRLLVRNPSPTDYETRILLRSLEDDLSLAHMLLDFGVRFNGECLLKSVQNGLLDLVNRFKSDRELLFCKEIDDLLRIPPSVKNSSNRNMRRCLKIIKSQRVTMEEERRKNEAELFDDISNDPKNRKRRRQRGKAKKTKPSLANDIIDHNDNKKCNDHISDSTDEKEELVQTDNKLDVENDVEDINADGDHVDENCAVPKVDSSKGRKKKNKKKTAGGKKKVATNKNEEIKQEEEEIHDDKSAEILKKTTQQNRWSEVAVITARRRRQSSSSSECSIGARKSVHFSHPLVFYENTKKDPNPKLKHNGNAQPKMSNLKQWLDSDTNILQSEAYRTKSFDNGSPILENDILVTDGFNAIDSDIPWNPVSLRWAPRFEDLSEMDVDSLRQLHWTDNEGNEQTAFVCDNQKHLHIGTGPDYSNIYLSLTSQGQEVAVKKVNSKRAPLLSQKGITSHLLDLPTQTGLNKYISIVKDKGHCYVIQPVGEFSLDEVFRRKVASLPIPAAQGCHHLAEALYFLHQNDILHMAIKPTNVILTSDNELRLTDYGIHCRQTSAAQRQTLGPTLPSLCWMMREVFSDDNQLLFTPASDVASLGMVMFYMLTNGGHPFGDPDTLPIVCISNISRGMYNLKAIADKPLAHHLVRHMIQKDADKRFTMGDVVKHPFLWSEEKKDHYLTLLMEKGLSNAVLDDGTTIIEKLQTVEHELLRSYAHHDKLVNVADIYTSSGQGLLTLMYDCAHNYSLFAQCTKDEERESMKTSVQYFRACFPGLLLSTYRIISVDELEKAVCVPDVPDVPGSPAPFGNTGCNFDEASESISSVTSEEANLTKHETDEKSEESFEMIDIQDNTTLSRKQKDNVVVDKPKQDEDQKDPVPHQEEGEGKRLLAGKDWKNPSLCLTPREDEIEEDFESSVPRGLMSPEANECIIINEGEWTNQSSSSDQDSDNIVEYNSPNAHSIKIPPTHEQKPPEIVSPDDWIEIGSPLSDCETKPVKVDCSAQASSADDTPSSGCSVDDCFDFGSYSKGNGGVEFIYSGDRMVQKKATGLYGNANKSSSIMWTDIDELD</sequence>
<feature type="compositionally biased region" description="Basic residues" evidence="2">
    <location>
        <begin position="484"/>
        <end position="498"/>
    </location>
</feature>
<evidence type="ECO:0000256" key="2">
    <source>
        <dbReference type="SAM" id="MobiDB-lite"/>
    </source>
</evidence>
<dbReference type="GO" id="GO:0004674">
    <property type="term" value="F:protein serine/threonine kinase activity"/>
    <property type="evidence" value="ECO:0007669"/>
    <property type="project" value="InterPro"/>
</dbReference>
<evidence type="ECO:0000259" key="3">
    <source>
        <dbReference type="PROSITE" id="PS50011"/>
    </source>
</evidence>
<dbReference type="Pfam" id="PF00069">
    <property type="entry name" value="Pkinase"/>
    <property type="match status" value="1"/>
</dbReference>
<dbReference type="GO" id="GO:1990604">
    <property type="term" value="C:IRE1-TRAF2-ASK1 complex"/>
    <property type="evidence" value="ECO:0007669"/>
    <property type="project" value="TreeGrafter"/>
</dbReference>
<dbReference type="Gene3D" id="1.25.40.20">
    <property type="entry name" value="Ankyrin repeat-containing domain"/>
    <property type="match status" value="1"/>
</dbReference>
<feature type="compositionally biased region" description="Basic and acidic residues" evidence="2">
    <location>
        <begin position="1208"/>
        <end position="1246"/>
    </location>
</feature>
<dbReference type="SUPFAM" id="SSF48403">
    <property type="entry name" value="Ankyrin repeat"/>
    <property type="match status" value="1"/>
</dbReference>
<dbReference type="InterPro" id="IPR045133">
    <property type="entry name" value="IRE1/2-like"/>
</dbReference>
<dbReference type="GO" id="GO:0036498">
    <property type="term" value="P:IRE1-mediated unfolded protein response"/>
    <property type="evidence" value="ECO:0007669"/>
    <property type="project" value="TreeGrafter"/>
</dbReference>
<proteinExistence type="evidence at transcript level"/>
<reference evidence="4" key="1">
    <citation type="submission" date="2020-04" db="EMBL/GenBank/DDBJ databases">
        <authorList>
            <person name="Neveu A P."/>
        </authorList>
    </citation>
    <scope>NUCLEOTIDE SEQUENCE</scope>
    <source>
        <tissue evidence="4">Whole embryo</tissue>
    </source>
</reference>
<dbReference type="Gene3D" id="1.10.510.10">
    <property type="entry name" value="Transferase(Phosphotransferase) domain 1"/>
    <property type="match status" value="1"/>
</dbReference>
<dbReference type="GO" id="GO:0005524">
    <property type="term" value="F:ATP binding"/>
    <property type="evidence" value="ECO:0007669"/>
    <property type="project" value="InterPro"/>
</dbReference>
<feature type="compositionally biased region" description="Basic and acidic residues" evidence="2">
    <location>
        <begin position="505"/>
        <end position="522"/>
    </location>
</feature>